<comment type="caution">
    <text evidence="1">The sequence shown here is derived from an EMBL/GenBank/DDBJ whole genome shotgun (WGS) entry which is preliminary data.</text>
</comment>
<organism evidence="1 2">
    <name type="scientific">Vitis vinifera</name>
    <name type="common">Grape</name>
    <dbReference type="NCBI Taxonomy" id="29760"/>
    <lineage>
        <taxon>Eukaryota</taxon>
        <taxon>Viridiplantae</taxon>
        <taxon>Streptophyta</taxon>
        <taxon>Embryophyta</taxon>
        <taxon>Tracheophyta</taxon>
        <taxon>Spermatophyta</taxon>
        <taxon>Magnoliopsida</taxon>
        <taxon>eudicotyledons</taxon>
        <taxon>Gunneridae</taxon>
        <taxon>Pentapetalae</taxon>
        <taxon>rosids</taxon>
        <taxon>Vitales</taxon>
        <taxon>Vitaceae</taxon>
        <taxon>Viteae</taxon>
        <taxon>Vitis</taxon>
    </lineage>
</organism>
<protein>
    <recommendedName>
        <fullName evidence="3">Reverse transcriptase zinc-binding domain-containing protein</fullName>
    </recommendedName>
</protein>
<name>A0A438ELL3_VITVI</name>
<sequence length="247" mass="28031">MFFPCFAENDCVINKSKWDTFISIPPLPRSLQPKMNPPSTALLISALSTSIPKTKSYNKDQRSHCETLTRASRNPLRSIGECYIKDMEKESRLFILAKKKMIGLDHETKRLYLNLGIKELLWRRIWPCGRGKNGKFGLKDAYGLLTSHSTSLFPKKGIWVENVPSKLAFLAWEATWGGSLLLIGFKREDGKSLTGVIYVPVWSPVGLSRNCKGGDYQLEGFFCGQKEEENMEIHTVVYFLDSVEGKE</sequence>
<dbReference type="EMBL" id="QGNW01001251">
    <property type="protein sequence ID" value="RVW48505.1"/>
    <property type="molecule type" value="Genomic_DNA"/>
</dbReference>
<gene>
    <name evidence="1" type="ORF">CK203_113272</name>
</gene>
<proteinExistence type="predicted"/>
<accession>A0A438ELL3</accession>
<dbReference type="Proteomes" id="UP000288805">
    <property type="component" value="Unassembled WGS sequence"/>
</dbReference>
<evidence type="ECO:0000313" key="2">
    <source>
        <dbReference type="Proteomes" id="UP000288805"/>
    </source>
</evidence>
<evidence type="ECO:0008006" key="3">
    <source>
        <dbReference type="Google" id="ProtNLM"/>
    </source>
</evidence>
<reference evidence="1 2" key="1">
    <citation type="journal article" date="2018" name="PLoS Genet.">
        <title>Population sequencing reveals clonal diversity and ancestral inbreeding in the grapevine cultivar Chardonnay.</title>
        <authorList>
            <person name="Roach M.J."/>
            <person name="Johnson D.L."/>
            <person name="Bohlmann J."/>
            <person name="van Vuuren H.J."/>
            <person name="Jones S.J."/>
            <person name="Pretorius I.S."/>
            <person name="Schmidt S.A."/>
            <person name="Borneman A.R."/>
        </authorList>
    </citation>
    <scope>NUCLEOTIDE SEQUENCE [LARGE SCALE GENOMIC DNA]</scope>
    <source>
        <strain evidence="2">cv. Chardonnay</strain>
        <tissue evidence="1">Leaf</tissue>
    </source>
</reference>
<evidence type="ECO:0000313" key="1">
    <source>
        <dbReference type="EMBL" id="RVW48505.1"/>
    </source>
</evidence>
<dbReference type="AlphaFoldDB" id="A0A438ELL3"/>